<dbReference type="OrthoDB" id="573462at2"/>
<reference evidence="2" key="1">
    <citation type="submission" date="2016-09" db="EMBL/GenBank/DDBJ databases">
        <authorList>
            <person name="Varghese N."/>
            <person name="Submissions S."/>
        </authorList>
    </citation>
    <scope>NUCLEOTIDE SEQUENCE [LARGE SCALE GENOMIC DNA]</scope>
    <source>
        <strain evidence="2">TNe-862</strain>
    </source>
</reference>
<name>A0A1G6M0I5_9BURK</name>
<dbReference type="EMBL" id="FMYQ01000007">
    <property type="protein sequence ID" value="SDC48961.1"/>
    <property type="molecule type" value="Genomic_DNA"/>
</dbReference>
<dbReference type="Proteomes" id="UP000198908">
    <property type="component" value="Unassembled WGS sequence"/>
</dbReference>
<organism evidence="1 2">
    <name type="scientific">Paraburkholderia lycopersici</name>
    <dbReference type="NCBI Taxonomy" id="416944"/>
    <lineage>
        <taxon>Bacteria</taxon>
        <taxon>Pseudomonadati</taxon>
        <taxon>Pseudomonadota</taxon>
        <taxon>Betaproteobacteria</taxon>
        <taxon>Burkholderiales</taxon>
        <taxon>Burkholderiaceae</taxon>
        <taxon>Paraburkholderia</taxon>
    </lineage>
</organism>
<gene>
    <name evidence="1" type="ORF">SAMN05421548_10793</name>
</gene>
<keyword evidence="2" id="KW-1185">Reference proteome</keyword>
<protein>
    <submittedName>
        <fullName evidence="1">Uncharacterized protein</fullName>
    </submittedName>
</protein>
<evidence type="ECO:0000313" key="1">
    <source>
        <dbReference type="EMBL" id="SDC48961.1"/>
    </source>
</evidence>
<accession>A0A1G6M0I5</accession>
<evidence type="ECO:0000313" key="2">
    <source>
        <dbReference type="Proteomes" id="UP000198908"/>
    </source>
</evidence>
<dbReference type="STRING" id="416944.SAMN05421548_10793"/>
<proteinExistence type="predicted"/>
<sequence length="96" mass="10901">MLRLQMRGHFGKMAKAMPDAVFIPVGPATSKGVEWLTKEGFLKKNECSMAFLTRAKKPATTLHICLAKRSVLTCLTTQTPTRLTRRVITFGRRWQH</sequence>
<dbReference type="AlphaFoldDB" id="A0A1G6M0I5"/>
<dbReference type="RefSeq" id="WP_091996614.1">
    <property type="nucleotide sequence ID" value="NZ_FMYQ01000007.1"/>
</dbReference>